<accession>A0A2G8K1E5</accession>
<name>A0A2G8K1E5_STIJA</name>
<reference evidence="2 3" key="1">
    <citation type="journal article" date="2017" name="PLoS Biol.">
        <title>The sea cucumber genome provides insights into morphological evolution and visceral regeneration.</title>
        <authorList>
            <person name="Zhang X."/>
            <person name="Sun L."/>
            <person name="Yuan J."/>
            <person name="Sun Y."/>
            <person name="Gao Y."/>
            <person name="Zhang L."/>
            <person name="Li S."/>
            <person name="Dai H."/>
            <person name="Hamel J.F."/>
            <person name="Liu C."/>
            <person name="Yu Y."/>
            <person name="Liu S."/>
            <person name="Lin W."/>
            <person name="Guo K."/>
            <person name="Jin S."/>
            <person name="Xu P."/>
            <person name="Storey K.B."/>
            <person name="Huan P."/>
            <person name="Zhang T."/>
            <person name="Zhou Y."/>
            <person name="Zhang J."/>
            <person name="Lin C."/>
            <person name="Li X."/>
            <person name="Xing L."/>
            <person name="Huo D."/>
            <person name="Sun M."/>
            <person name="Wang L."/>
            <person name="Mercier A."/>
            <person name="Li F."/>
            <person name="Yang H."/>
            <person name="Xiang J."/>
        </authorList>
    </citation>
    <scope>NUCLEOTIDE SEQUENCE [LARGE SCALE GENOMIC DNA]</scope>
    <source>
        <strain evidence="2">Shaxun</strain>
        <tissue evidence="2">Muscle</tissue>
    </source>
</reference>
<evidence type="ECO:0000313" key="3">
    <source>
        <dbReference type="Proteomes" id="UP000230750"/>
    </source>
</evidence>
<dbReference type="AlphaFoldDB" id="A0A2G8K1E5"/>
<gene>
    <name evidence="2" type="ORF">BSL78_21347</name>
</gene>
<dbReference type="EMBL" id="MRZV01000988">
    <property type="protein sequence ID" value="PIK41789.1"/>
    <property type="molecule type" value="Genomic_DNA"/>
</dbReference>
<proteinExistence type="predicted"/>
<feature type="region of interest" description="Disordered" evidence="1">
    <location>
        <begin position="321"/>
        <end position="343"/>
    </location>
</feature>
<feature type="compositionally biased region" description="Low complexity" evidence="1">
    <location>
        <begin position="182"/>
        <end position="194"/>
    </location>
</feature>
<evidence type="ECO:0000256" key="1">
    <source>
        <dbReference type="SAM" id="MobiDB-lite"/>
    </source>
</evidence>
<evidence type="ECO:0000313" key="2">
    <source>
        <dbReference type="EMBL" id="PIK41789.1"/>
    </source>
</evidence>
<comment type="caution">
    <text evidence="2">The sequence shown here is derived from an EMBL/GenBank/DDBJ whole genome shotgun (WGS) entry which is preliminary data.</text>
</comment>
<protein>
    <submittedName>
        <fullName evidence="2">Uncharacterized protein</fullName>
    </submittedName>
</protein>
<dbReference type="Proteomes" id="UP000230750">
    <property type="component" value="Unassembled WGS sequence"/>
</dbReference>
<feature type="region of interest" description="Disordered" evidence="1">
    <location>
        <begin position="99"/>
        <end position="120"/>
    </location>
</feature>
<keyword evidence="3" id="KW-1185">Reference proteome</keyword>
<sequence>MGQINVEVKVMKCKNPILFTWWNKEEVCVDACLVTCQCQGYKLDHCQQLITTEEQQTMPSSTIHALGDMKWAEKFAKALEASELITIPNRELDVVLSDAPDEEPETDTPPKQVKRNGKKQEIKRGVKDLCLDKIIFDKTKSHVNNAAQVILEELMTHQSGEDDEAGKSQTSESLARRGRSGNSMENAAENSSEEAPVHPGNMKETSAKRKSANVVRPESCQMDENLVLETSCIEESARICGLKEPDEGPGVLKISNVGQAHHESPLSPRTFAELQPMRSSLNTMHHGNLPMKDIHSIQLTDRKIDDSLNIEGHSVDESMQALSQRNISKSSIPQDSTLDNGNASIGNDGNISIAGMTFTTLEPSASSLFRSEIFPSEQHQTTICANPVDVSVSSHMSFISSSDINLSDVSQATIPLTYTPHGQLSFEDQTIFDTLRGMIDSAAPKSNLNTVTMETGITGEQTHQTKHRE</sequence>
<feature type="region of interest" description="Disordered" evidence="1">
    <location>
        <begin position="157"/>
        <end position="216"/>
    </location>
</feature>
<organism evidence="2 3">
    <name type="scientific">Stichopus japonicus</name>
    <name type="common">Sea cucumber</name>
    <dbReference type="NCBI Taxonomy" id="307972"/>
    <lineage>
        <taxon>Eukaryota</taxon>
        <taxon>Metazoa</taxon>
        <taxon>Echinodermata</taxon>
        <taxon>Eleutherozoa</taxon>
        <taxon>Echinozoa</taxon>
        <taxon>Holothuroidea</taxon>
        <taxon>Aspidochirotacea</taxon>
        <taxon>Aspidochirotida</taxon>
        <taxon>Stichopodidae</taxon>
        <taxon>Apostichopus</taxon>
    </lineage>
</organism>